<dbReference type="AlphaFoldDB" id="A0A2N1NN97"/>
<evidence type="ECO:0000256" key="1">
    <source>
        <dbReference type="SAM" id="Phobius"/>
    </source>
</evidence>
<reference evidence="2 3" key="1">
    <citation type="submission" date="2016-04" db="EMBL/GenBank/DDBJ databases">
        <title>Genome analyses suggest a sexual origin of heterokaryosis in a supposedly ancient asexual fungus.</title>
        <authorList>
            <person name="Ropars J."/>
            <person name="Sedzielewska K."/>
            <person name="Noel J."/>
            <person name="Charron P."/>
            <person name="Farinelli L."/>
            <person name="Marton T."/>
            <person name="Kruger M."/>
            <person name="Pelin A."/>
            <person name="Brachmann A."/>
            <person name="Corradi N."/>
        </authorList>
    </citation>
    <scope>NUCLEOTIDE SEQUENCE [LARGE SCALE GENOMIC DNA]</scope>
    <source>
        <strain evidence="2 3">C2</strain>
    </source>
</reference>
<dbReference type="EMBL" id="LLXL01000249">
    <property type="protein sequence ID" value="PKK75331.1"/>
    <property type="molecule type" value="Genomic_DNA"/>
</dbReference>
<evidence type="ECO:0000313" key="2">
    <source>
        <dbReference type="EMBL" id="PKK75331.1"/>
    </source>
</evidence>
<organism evidence="2 3">
    <name type="scientific">Rhizophagus irregularis</name>
    <dbReference type="NCBI Taxonomy" id="588596"/>
    <lineage>
        <taxon>Eukaryota</taxon>
        <taxon>Fungi</taxon>
        <taxon>Fungi incertae sedis</taxon>
        <taxon>Mucoromycota</taxon>
        <taxon>Glomeromycotina</taxon>
        <taxon>Glomeromycetes</taxon>
        <taxon>Glomerales</taxon>
        <taxon>Glomeraceae</taxon>
        <taxon>Rhizophagus</taxon>
    </lineage>
</organism>
<dbReference type="Proteomes" id="UP000233469">
    <property type="component" value="Unassembled WGS sequence"/>
</dbReference>
<gene>
    <name evidence="2" type="ORF">RhiirC2_736880</name>
</gene>
<sequence>MYRLRKKPPYPQDGEKSPIHILIYHSGTDDPPEVGQVLQRNVNAQRNFGIEQVQTLITPDGNMYVGIATIFVVTCMAVYLHKREYSETNCNIV</sequence>
<keyword evidence="1" id="KW-0812">Transmembrane</keyword>
<dbReference type="VEuPathDB" id="FungiDB:RhiirFUN_001410"/>
<comment type="caution">
    <text evidence="2">The sequence shown here is derived from an EMBL/GenBank/DDBJ whole genome shotgun (WGS) entry which is preliminary data.</text>
</comment>
<reference evidence="2 3" key="2">
    <citation type="submission" date="2017-10" db="EMBL/GenBank/DDBJ databases">
        <title>Extensive intraspecific genome diversity in a model arbuscular mycorrhizal fungus.</title>
        <authorList>
            <person name="Chen E.C.H."/>
            <person name="Morin E."/>
            <person name="Baudet D."/>
            <person name="Noel J."/>
            <person name="Ndikumana S."/>
            <person name="Charron P."/>
            <person name="St-Onge C."/>
            <person name="Giorgi J."/>
            <person name="Grigoriev I.V."/>
            <person name="Roux C."/>
            <person name="Martin F.M."/>
            <person name="Corradi N."/>
        </authorList>
    </citation>
    <scope>NUCLEOTIDE SEQUENCE [LARGE SCALE GENOMIC DNA]</scope>
    <source>
        <strain evidence="2 3">C2</strain>
    </source>
</reference>
<feature type="transmembrane region" description="Helical" evidence="1">
    <location>
        <begin position="63"/>
        <end position="80"/>
    </location>
</feature>
<accession>A0A2N1NN97</accession>
<name>A0A2N1NN97_9GLOM</name>
<proteinExistence type="predicted"/>
<evidence type="ECO:0000313" key="3">
    <source>
        <dbReference type="Proteomes" id="UP000233469"/>
    </source>
</evidence>
<keyword evidence="1" id="KW-0472">Membrane</keyword>
<protein>
    <submittedName>
        <fullName evidence="2">Uncharacterized protein</fullName>
    </submittedName>
</protein>
<dbReference type="VEuPathDB" id="FungiDB:FUN_011051"/>
<keyword evidence="1" id="KW-1133">Transmembrane helix</keyword>